<dbReference type="KEGG" id="ang:An07g01760"/>
<dbReference type="RefSeq" id="XP_059606147.1">
    <property type="nucleotide sequence ID" value="XM_059748247.1"/>
</dbReference>
<proteinExistence type="predicted"/>
<organism evidence="1">
    <name type="scientific">Aspergillus niger</name>
    <dbReference type="NCBI Taxonomy" id="5061"/>
    <lineage>
        <taxon>Eukaryota</taxon>
        <taxon>Fungi</taxon>
        <taxon>Dikarya</taxon>
        <taxon>Ascomycota</taxon>
        <taxon>Pezizomycotina</taxon>
        <taxon>Eurotiomycetes</taxon>
        <taxon>Eurotiomycetidae</taxon>
        <taxon>Eurotiales</taxon>
        <taxon>Aspergillaceae</taxon>
        <taxon>Aspergillus</taxon>
        <taxon>Aspergillus subgen. Circumdati</taxon>
    </lineage>
</organism>
<name>A0AAJ8BYA1_ASPNG</name>
<dbReference type="GeneID" id="84591282"/>
<protein>
    <submittedName>
        <fullName evidence="1">Uncharacterized protein</fullName>
    </submittedName>
</protein>
<accession>A0AAJ8BYA1</accession>
<dbReference type="AlphaFoldDB" id="A0AAJ8BYA1"/>
<gene>
    <name evidence="1" type="ORF">An07g01760</name>
</gene>
<evidence type="ECO:0000313" key="1">
    <source>
        <dbReference type="RefSeq" id="XP_059606147.1"/>
    </source>
</evidence>
<dbReference type="VEuPathDB" id="FungiDB:An07g01760"/>
<reference evidence="1" key="1">
    <citation type="submission" date="2025-02" db="EMBL/GenBank/DDBJ databases">
        <authorList>
            <consortium name="NCBI Genome Project"/>
        </authorList>
    </citation>
    <scope>NUCLEOTIDE SEQUENCE</scope>
</reference>
<reference evidence="1" key="2">
    <citation type="submission" date="2025-08" db="UniProtKB">
        <authorList>
            <consortium name="RefSeq"/>
        </authorList>
    </citation>
    <scope>IDENTIFICATION</scope>
</reference>
<sequence length="116" mass="12563">MEVVQAAMSQHIAGHGLIIYSIAKHSTRPMHLMGEHIQLLTVSECASVGSLDMAQPHKRVHLVQLGRRKHNCAPKPERGWIGAEAIALGAAFHRQGDASLIGPLGHGRYAALMKAY</sequence>